<dbReference type="PANTHER" id="PTHR24198:SF165">
    <property type="entry name" value="ANKYRIN REPEAT-CONTAINING PROTEIN-RELATED"/>
    <property type="match status" value="1"/>
</dbReference>
<dbReference type="SMART" id="SM00248">
    <property type="entry name" value="ANK"/>
    <property type="match status" value="4"/>
</dbReference>
<organism evidence="6 7">
    <name type="scientific">Favolaschia claudopus</name>
    <dbReference type="NCBI Taxonomy" id="2862362"/>
    <lineage>
        <taxon>Eukaryota</taxon>
        <taxon>Fungi</taxon>
        <taxon>Dikarya</taxon>
        <taxon>Basidiomycota</taxon>
        <taxon>Agaricomycotina</taxon>
        <taxon>Agaricomycetes</taxon>
        <taxon>Agaricomycetidae</taxon>
        <taxon>Agaricales</taxon>
        <taxon>Marasmiineae</taxon>
        <taxon>Mycenaceae</taxon>
        <taxon>Favolaschia</taxon>
    </lineage>
</organism>
<comment type="caution">
    <text evidence="6">The sequence shown here is derived from an EMBL/GenBank/DDBJ whole genome shotgun (WGS) entry which is preliminary data.</text>
</comment>
<feature type="compositionally biased region" description="Basic residues" evidence="5">
    <location>
        <begin position="253"/>
        <end position="264"/>
    </location>
</feature>
<evidence type="ECO:0000256" key="4">
    <source>
        <dbReference type="SAM" id="Coils"/>
    </source>
</evidence>
<reference evidence="6 7" key="1">
    <citation type="journal article" date="2024" name="J Genomics">
        <title>Draft genome sequencing and assembly of Favolaschia claudopus CIRM-BRFM 2984 isolated from oak limbs.</title>
        <authorList>
            <person name="Navarro D."/>
            <person name="Drula E."/>
            <person name="Chaduli D."/>
            <person name="Cazenave R."/>
            <person name="Ahrendt S."/>
            <person name="Wang J."/>
            <person name="Lipzen A."/>
            <person name="Daum C."/>
            <person name="Barry K."/>
            <person name="Grigoriev I.V."/>
            <person name="Favel A."/>
            <person name="Rosso M.N."/>
            <person name="Martin F."/>
        </authorList>
    </citation>
    <scope>NUCLEOTIDE SEQUENCE [LARGE SCALE GENOMIC DNA]</scope>
    <source>
        <strain evidence="6 7">CIRM-BRFM 2984</strain>
    </source>
</reference>
<feature type="repeat" description="ANK" evidence="3">
    <location>
        <begin position="158"/>
        <end position="190"/>
    </location>
</feature>
<feature type="repeat" description="ANK" evidence="3">
    <location>
        <begin position="122"/>
        <end position="154"/>
    </location>
</feature>
<feature type="coiled-coil region" evidence="4">
    <location>
        <begin position="316"/>
        <end position="343"/>
    </location>
</feature>
<feature type="repeat" description="ANK" evidence="3">
    <location>
        <begin position="88"/>
        <end position="117"/>
    </location>
</feature>
<keyword evidence="7" id="KW-1185">Reference proteome</keyword>
<dbReference type="InterPro" id="IPR036770">
    <property type="entry name" value="Ankyrin_rpt-contain_sf"/>
</dbReference>
<evidence type="ECO:0000256" key="2">
    <source>
        <dbReference type="ARBA" id="ARBA00023043"/>
    </source>
</evidence>
<dbReference type="SUPFAM" id="SSF48403">
    <property type="entry name" value="Ankyrin repeat"/>
    <property type="match status" value="1"/>
</dbReference>
<keyword evidence="2 3" id="KW-0040">ANK repeat</keyword>
<keyword evidence="1" id="KW-0677">Repeat</keyword>
<accession>A0AAW0BFF3</accession>
<proteinExistence type="predicted"/>
<dbReference type="Proteomes" id="UP001362999">
    <property type="component" value="Unassembled WGS sequence"/>
</dbReference>
<dbReference type="PANTHER" id="PTHR24198">
    <property type="entry name" value="ANKYRIN REPEAT AND PROTEIN KINASE DOMAIN-CONTAINING PROTEIN"/>
    <property type="match status" value="1"/>
</dbReference>
<evidence type="ECO:0000313" key="6">
    <source>
        <dbReference type="EMBL" id="KAK7024893.1"/>
    </source>
</evidence>
<protein>
    <submittedName>
        <fullName evidence="6">Ankyrin repeat-containing domain protein</fullName>
    </submittedName>
</protein>
<name>A0AAW0BFF3_9AGAR</name>
<evidence type="ECO:0000313" key="7">
    <source>
        <dbReference type="Proteomes" id="UP001362999"/>
    </source>
</evidence>
<dbReference type="Gene3D" id="1.25.40.20">
    <property type="entry name" value="Ankyrin repeat-containing domain"/>
    <property type="match status" value="1"/>
</dbReference>
<dbReference type="EMBL" id="JAWWNJ010000034">
    <property type="protein sequence ID" value="KAK7024893.1"/>
    <property type="molecule type" value="Genomic_DNA"/>
</dbReference>
<dbReference type="AlphaFoldDB" id="A0AAW0BFF3"/>
<dbReference type="Pfam" id="PF00023">
    <property type="entry name" value="Ank"/>
    <property type="match status" value="1"/>
</dbReference>
<dbReference type="PROSITE" id="PS50088">
    <property type="entry name" value="ANK_REPEAT"/>
    <property type="match status" value="3"/>
</dbReference>
<sequence>MSRDYLGDFLPELLLLLTPLLSIPDLDAFARTCHRLHQILQPELEDRITPDLGEDLLLWASDSRPQFVAKLLAPPHSIPPSSSHHQWARKTPLHAAAASGNLEIAKMLLDAGADITATWGSDEYQPLHLAVEKNRIEMMTLLLDHGAPIDSSYGYGGFDMTPLHYARWRADIEMMDLLLQRGANPEQLGHFGPPLGFAVRSLNVDGVKRLLNLGAKADISVPLLLNPAGRLPPPHTAPLLYVAMQLPHPTEGHHRHYPSTRRRNNSPARPIQWSGVPLSEQQKEIMALLLVHGASKTDTMEVVTEHLTELARAVSIREEKKYLEIVEEIFKEAERQVTKMQTQGN</sequence>
<dbReference type="InterPro" id="IPR002110">
    <property type="entry name" value="Ankyrin_rpt"/>
</dbReference>
<dbReference type="Pfam" id="PF13637">
    <property type="entry name" value="Ank_4"/>
    <property type="match status" value="1"/>
</dbReference>
<gene>
    <name evidence="6" type="ORF">R3P38DRAFT_3316559</name>
</gene>
<evidence type="ECO:0000256" key="5">
    <source>
        <dbReference type="SAM" id="MobiDB-lite"/>
    </source>
</evidence>
<feature type="region of interest" description="Disordered" evidence="5">
    <location>
        <begin position="251"/>
        <end position="270"/>
    </location>
</feature>
<dbReference type="PRINTS" id="PR01415">
    <property type="entry name" value="ANKYRIN"/>
</dbReference>
<keyword evidence="4" id="KW-0175">Coiled coil</keyword>
<evidence type="ECO:0000256" key="3">
    <source>
        <dbReference type="PROSITE-ProRule" id="PRU00023"/>
    </source>
</evidence>
<dbReference type="PROSITE" id="PS50297">
    <property type="entry name" value="ANK_REP_REGION"/>
    <property type="match status" value="3"/>
</dbReference>
<evidence type="ECO:0000256" key="1">
    <source>
        <dbReference type="ARBA" id="ARBA00022737"/>
    </source>
</evidence>